<gene>
    <name evidence="1" type="ORF">HNQ53_002822</name>
</gene>
<protein>
    <submittedName>
        <fullName evidence="1">Uncharacterized protein</fullName>
    </submittedName>
</protein>
<reference evidence="1 2" key="1">
    <citation type="submission" date="2020-08" db="EMBL/GenBank/DDBJ databases">
        <title>Genomic Encyclopedia of Type Strains, Phase IV (KMG-IV): sequencing the most valuable type-strain genomes for metagenomic binning, comparative biology and taxonomic classification.</title>
        <authorList>
            <person name="Goeker M."/>
        </authorList>
    </citation>
    <scope>NUCLEOTIDE SEQUENCE [LARGE SCALE GENOMIC DNA]</scope>
    <source>
        <strain evidence="1 2">DSM 11525</strain>
    </source>
</reference>
<dbReference type="Proteomes" id="UP000563601">
    <property type="component" value="Unassembled WGS sequence"/>
</dbReference>
<dbReference type="EMBL" id="JACHHR010000003">
    <property type="protein sequence ID" value="MBB5212597.1"/>
    <property type="molecule type" value="Genomic_DNA"/>
</dbReference>
<proteinExistence type="predicted"/>
<evidence type="ECO:0000313" key="2">
    <source>
        <dbReference type="Proteomes" id="UP000563601"/>
    </source>
</evidence>
<sequence length="30" mass="3256">MQAIGLKGGSGVVYSVGQSVAQDLRRRFKF</sequence>
<evidence type="ECO:0000313" key="1">
    <source>
        <dbReference type="EMBL" id="MBB5212597.1"/>
    </source>
</evidence>
<name>A0AA89PXB0_9GAMM</name>
<dbReference type="AlphaFoldDB" id="A0AA89PXB0"/>
<comment type="caution">
    <text evidence="1">The sequence shown here is derived from an EMBL/GenBank/DDBJ whole genome shotgun (WGS) entry which is preliminary data.</text>
</comment>
<organism evidence="1 2">
    <name type="scientific">Microbulbifer hydrolyticus</name>
    <dbReference type="NCBI Taxonomy" id="48074"/>
    <lineage>
        <taxon>Bacteria</taxon>
        <taxon>Pseudomonadati</taxon>
        <taxon>Pseudomonadota</taxon>
        <taxon>Gammaproteobacteria</taxon>
        <taxon>Cellvibrionales</taxon>
        <taxon>Microbulbiferaceae</taxon>
        <taxon>Microbulbifer</taxon>
    </lineage>
</organism>
<accession>A0AA89PXB0</accession>